<keyword evidence="1" id="KW-0472">Membrane</keyword>
<proteinExistence type="predicted"/>
<accession>A0A4R2GIB5</accession>
<evidence type="ECO:0000256" key="1">
    <source>
        <dbReference type="SAM" id="Phobius"/>
    </source>
</evidence>
<sequence length="78" mass="9042">MISIPNESIPIFMKTFFLFLSIILPILALVTIVLGIFHFKNPHIINLGILFIVAYPIFHFLGKKKKKVENNKRDMETN</sequence>
<feature type="transmembrane region" description="Helical" evidence="1">
    <location>
        <begin position="43"/>
        <end position="62"/>
    </location>
</feature>
<keyword evidence="1" id="KW-0812">Transmembrane</keyword>
<evidence type="ECO:0000313" key="2">
    <source>
        <dbReference type="EMBL" id="TCO08297.1"/>
    </source>
</evidence>
<keyword evidence="1" id="KW-1133">Transmembrane helix</keyword>
<protein>
    <submittedName>
        <fullName evidence="2">Uncharacterized protein</fullName>
    </submittedName>
</protein>
<comment type="caution">
    <text evidence="2">The sequence shown here is derived from an EMBL/GenBank/DDBJ whole genome shotgun (WGS) entry which is preliminary data.</text>
</comment>
<dbReference type="AlphaFoldDB" id="A0A4R2GIB5"/>
<dbReference type="Proteomes" id="UP000295221">
    <property type="component" value="Unassembled WGS sequence"/>
</dbReference>
<keyword evidence="3" id="KW-1185">Reference proteome</keyword>
<organism evidence="2 3">
    <name type="scientific">Natronoflexus pectinivorans</name>
    <dbReference type="NCBI Taxonomy" id="682526"/>
    <lineage>
        <taxon>Bacteria</taxon>
        <taxon>Pseudomonadati</taxon>
        <taxon>Bacteroidota</taxon>
        <taxon>Bacteroidia</taxon>
        <taxon>Marinilabiliales</taxon>
        <taxon>Marinilabiliaceae</taxon>
        <taxon>Natronoflexus</taxon>
    </lineage>
</organism>
<name>A0A4R2GIB5_9BACT</name>
<reference evidence="2 3" key="1">
    <citation type="submission" date="2019-03" db="EMBL/GenBank/DDBJ databases">
        <title>Genomic Encyclopedia of Type Strains, Phase IV (KMG-IV): sequencing the most valuable type-strain genomes for metagenomic binning, comparative biology and taxonomic classification.</title>
        <authorList>
            <person name="Goeker M."/>
        </authorList>
    </citation>
    <scope>NUCLEOTIDE SEQUENCE [LARGE SCALE GENOMIC DNA]</scope>
    <source>
        <strain evidence="2 3">DSM 24179</strain>
    </source>
</reference>
<gene>
    <name evidence="2" type="ORF">EV194_105101</name>
</gene>
<evidence type="ECO:0000313" key="3">
    <source>
        <dbReference type="Proteomes" id="UP000295221"/>
    </source>
</evidence>
<dbReference type="EMBL" id="SLWK01000005">
    <property type="protein sequence ID" value="TCO08297.1"/>
    <property type="molecule type" value="Genomic_DNA"/>
</dbReference>
<feature type="transmembrane region" description="Helical" evidence="1">
    <location>
        <begin position="12"/>
        <end position="37"/>
    </location>
</feature>